<sequence>MISRGSEWNKWDLHVHTPASVLRSEYGDDWDKYIIDLFTKAIEENVKVIGITDYFFIDGYKKIKNDYLANPERMEQLLGTEKYKLVKEIKVLPNIEFRIDKLVIGKESDLKWNRKVNYHLLLCDSVPPEIIEKEIINCLKFDFYSEPGARTDRRNFTKENIIEFGEKLCQHQDNFAGQNPLFVGMINSCFNLDELKDILNTNGKFKGKYILALPADEDLSKVSWKSQGHGVRKHLIMQSHMLFTSNSGTIDFCKGEKHETIRDYLKEFGNLKPCVWGSDAHSSDKMFKPDDNRHTWIKANLSFNGLKQIIYEPESRVKIQESHPQTKAGYQTILRVRFICEDKKFPKDWIYLNKDLNTIIGGKSSGKSLLLYFIAAAINKSAVLENINLADTDNYDTKGIDFEVEWDDGSISLLSNLEDTKPITYIPQLYINKLAEVEGKNQLKKLIESILKQNRDFYEFSEVKDSEIKLKNKEIKEKIELHQSFSDNYTTLCEERNKIGDKSSIEKEISSLEEQCKKLREKSGFNQQEIIKYNKLNAIIKNSENRLRVVDNYHLNSTKLITGLHERFLDYTNALKSDLASSLSVADTAIFSKKYYAIIEKGMESIRLETQKHFELKTNKIPELIDKITQIKEKSELEITPLLLKVKEKESLDLFTKKISIEREKLSKINGLQQVIDKLLVDAKDNLSNLQTNYAELMSLYQDYIIELSSEQYSISDDMKIIPKLSFNKDGFDKFIDNYDMRGNLQLLMGDAYDPKEIFAFDVVNHIEKINTIFANTKKETCPKLKKGITKKDILYTLYDDYFFIDYEIIYNNDEIIKMSPGKRGLVLLNLLLHLSNASHPILIDQPEDNLDNRTIYEQLNRFIKQRKKTRQIILVTHNANLVVSADSECVIVANQSGQIKDGENEEYQFEYINNALENTFEKIQDTCLLKSMGIRQHVCEILEGGQDAFKEREIKYGLKF</sequence>
<evidence type="ECO:0008006" key="4">
    <source>
        <dbReference type="Google" id="ProtNLM"/>
    </source>
</evidence>
<comment type="caution">
    <text evidence="2">The sequence shown here is derived from an EMBL/GenBank/DDBJ whole genome shotgun (WGS) entry which is preliminary data.</text>
</comment>
<name>A0A5N8H4X1_ECOLX</name>
<evidence type="ECO:0000256" key="1">
    <source>
        <dbReference type="SAM" id="Coils"/>
    </source>
</evidence>
<dbReference type="SUPFAM" id="SSF89550">
    <property type="entry name" value="PHP domain-like"/>
    <property type="match status" value="1"/>
</dbReference>
<protein>
    <recommendedName>
        <fullName evidence="4">DNA repair protein</fullName>
    </recommendedName>
</protein>
<dbReference type="InterPro" id="IPR016195">
    <property type="entry name" value="Pol/histidinol_Pase-like"/>
</dbReference>
<dbReference type="EMBL" id="VOTT01000029">
    <property type="protein sequence ID" value="MPU48093.1"/>
    <property type="molecule type" value="Genomic_DNA"/>
</dbReference>
<dbReference type="Gene3D" id="3.20.20.140">
    <property type="entry name" value="Metal-dependent hydrolases"/>
    <property type="match status" value="1"/>
</dbReference>
<dbReference type="Proteomes" id="UP000392867">
    <property type="component" value="Unassembled WGS sequence"/>
</dbReference>
<dbReference type="InterPro" id="IPR027417">
    <property type="entry name" value="P-loop_NTPase"/>
</dbReference>
<reference evidence="2 3" key="1">
    <citation type="submission" date="2019-08" db="EMBL/GenBank/DDBJ databases">
        <title>Identification of Water Treatment Resistant and Multidrug Resistant Urinary Pathogenic Escherichia coli in Wastewater.</title>
        <authorList>
            <person name="Neumann N."/>
        </authorList>
    </citation>
    <scope>NUCLEOTIDE SEQUENCE [LARGE SCALE GENOMIC DNA]</scope>
    <source>
        <strain evidence="2 3">WU2356</strain>
    </source>
</reference>
<feature type="coiled-coil region" evidence="1">
    <location>
        <begin position="502"/>
        <end position="529"/>
    </location>
</feature>
<dbReference type="InterPro" id="IPR054787">
    <property type="entry name" value="TrlF_ATPase"/>
</dbReference>
<dbReference type="RefSeq" id="WP_032718098.1">
    <property type="nucleotide sequence ID" value="NZ_BGPZ01000023.1"/>
</dbReference>
<proteinExistence type="predicted"/>
<evidence type="ECO:0000313" key="3">
    <source>
        <dbReference type="Proteomes" id="UP000392867"/>
    </source>
</evidence>
<dbReference type="Gene3D" id="3.40.50.300">
    <property type="entry name" value="P-loop containing nucleotide triphosphate hydrolases"/>
    <property type="match status" value="1"/>
</dbReference>
<dbReference type="SUPFAM" id="SSF52540">
    <property type="entry name" value="P-loop containing nucleoside triphosphate hydrolases"/>
    <property type="match status" value="1"/>
</dbReference>
<organism evidence="2 3">
    <name type="scientific">Escherichia coli</name>
    <dbReference type="NCBI Taxonomy" id="562"/>
    <lineage>
        <taxon>Bacteria</taxon>
        <taxon>Pseudomonadati</taxon>
        <taxon>Pseudomonadota</taxon>
        <taxon>Gammaproteobacteria</taxon>
        <taxon>Enterobacterales</taxon>
        <taxon>Enterobacteriaceae</taxon>
        <taxon>Escherichia</taxon>
    </lineage>
</organism>
<dbReference type="NCBIfam" id="NF045780">
    <property type="entry name" value="TrlF_fam_ATP"/>
    <property type="match status" value="1"/>
</dbReference>
<keyword evidence="1" id="KW-0175">Coiled coil</keyword>
<accession>A0A5N8H4X1</accession>
<evidence type="ECO:0000313" key="2">
    <source>
        <dbReference type="EMBL" id="MPU48093.1"/>
    </source>
</evidence>
<dbReference type="AlphaFoldDB" id="A0A5N8H4X1"/>
<gene>
    <name evidence="2" type="ORF">FVB16_04335</name>
</gene>